<dbReference type="SUPFAM" id="SSF53474">
    <property type="entry name" value="alpha/beta-Hydrolases"/>
    <property type="match status" value="1"/>
</dbReference>
<dbReference type="AlphaFoldDB" id="A0A9P5SVI2"/>
<proteinExistence type="inferred from homology"/>
<comment type="caution">
    <text evidence="4">The sequence shown here is derived from an EMBL/GenBank/DDBJ whole genome shotgun (WGS) entry which is preliminary data.</text>
</comment>
<feature type="domain" description="DUF676" evidence="3">
    <location>
        <begin position="197"/>
        <end position="264"/>
    </location>
</feature>
<dbReference type="Proteomes" id="UP000696485">
    <property type="component" value="Unassembled WGS sequence"/>
</dbReference>
<dbReference type="InterPro" id="IPR044294">
    <property type="entry name" value="Lipase-like"/>
</dbReference>
<dbReference type="InterPro" id="IPR029058">
    <property type="entry name" value="AB_hydrolase_fold"/>
</dbReference>
<reference evidence="4" key="1">
    <citation type="journal article" date="2020" name="Fungal Divers.">
        <title>Resolving the Mortierellaceae phylogeny through synthesis of multi-gene phylogenetics and phylogenomics.</title>
        <authorList>
            <person name="Vandepol N."/>
            <person name="Liber J."/>
            <person name="Desiro A."/>
            <person name="Na H."/>
            <person name="Kennedy M."/>
            <person name="Barry K."/>
            <person name="Grigoriev I.V."/>
            <person name="Miller A.N."/>
            <person name="O'Donnell K."/>
            <person name="Stajich J.E."/>
            <person name="Bonito G."/>
        </authorList>
    </citation>
    <scope>NUCLEOTIDE SEQUENCE</scope>
    <source>
        <strain evidence="4">NVP1</strain>
    </source>
</reference>
<dbReference type="Pfam" id="PF05057">
    <property type="entry name" value="DUF676"/>
    <property type="match status" value="2"/>
</dbReference>
<keyword evidence="5" id="KW-1185">Reference proteome</keyword>
<feature type="domain" description="DUF676" evidence="3">
    <location>
        <begin position="342"/>
        <end position="488"/>
    </location>
</feature>
<evidence type="ECO:0000313" key="5">
    <source>
        <dbReference type="Proteomes" id="UP000696485"/>
    </source>
</evidence>
<accession>A0A9P5SVI2</accession>
<feature type="compositionally biased region" description="Low complexity" evidence="2">
    <location>
        <begin position="304"/>
        <end position="313"/>
    </location>
</feature>
<dbReference type="GO" id="GO:0047372">
    <property type="term" value="F:monoacylglycerol lipase activity"/>
    <property type="evidence" value="ECO:0007669"/>
    <property type="project" value="TreeGrafter"/>
</dbReference>
<dbReference type="Gene3D" id="3.40.50.1820">
    <property type="entry name" value="alpha/beta hydrolase"/>
    <property type="match status" value="1"/>
</dbReference>
<protein>
    <recommendedName>
        <fullName evidence="3">DUF676 domain-containing protein</fullName>
    </recommendedName>
</protein>
<gene>
    <name evidence="4" type="ORF">BG006_003096</name>
</gene>
<comment type="similarity">
    <text evidence="1">Belongs to the putative lipase ROG1 family.</text>
</comment>
<evidence type="ECO:0000256" key="1">
    <source>
        <dbReference type="ARBA" id="ARBA00007920"/>
    </source>
</evidence>
<name>A0A9P5SVI2_9FUNG</name>
<evidence type="ECO:0000313" key="4">
    <source>
        <dbReference type="EMBL" id="KAF9337737.1"/>
    </source>
</evidence>
<organism evidence="4 5">
    <name type="scientific">Podila minutissima</name>
    <dbReference type="NCBI Taxonomy" id="64525"/>
    <lineage>
        <taxon>Eukaryota</taxon>
        <taxon>Fungi</taxon>
        <taxon>Fungi incertae sedis</taxon>
        <taxon>Mucoromycota</taxon>
        <taxon>Mortierellomycotina</taxon>
        <taxon>Mortierellomycetes</taxon>
        <taxon>Mortierellales</taxon>
        <taxon>Mortierellaceae</taxon>
        <taxon>Podila</taxon>
    </lineage>
</organism>
<evidence type="ECO:0000259" key="3">
    <source>
        <dbReference type="Pfam" id="PF05057"/>
    </source>
</evidence>
<feature type="compositionally biased region" description="Polar residues" evidence="2">
    <location>
        <begin position="321"/>
        <end position="333"/>
    </location>
</feature>
<dbReference type="EMBL" id="JAAAUY010000018">
    <property type="protein sequence ID" value="KAF9337737.1"/>
    <property type="molecule type" value="Genomic_DNA"/>
</dbReference>
<feature type="region of interest" description="Disordered" evidence="2">
    <location>
        <begin position="563"/>
        <end position="612"/>
    </location>
</feature>
<dbReference type="PANTHER" id="PTHR12482">
    <property type="entry name" value="LIPASE ROG1-RELATED-RELATED"/>
    <property type="match status" value="1"/>
</dbReference>
<evidence type="ECO:0000256" key="2">
    <source>
        <dbReference type="SAM" id="MobiDB-lite"/>
    </source>
</evidence>
<sequence length="670" mass="72978">MPKQPPLLVLQHTTSLSIGGIVRYRIALDPSNAHHVKSLLFRVRNTSPVYRNLTPGSGPWKVAVALARNPDKTPATPDLVPSLGCAQVSNLEAVVAAAHPQDGQGEGSFDVHENEWELEVMSEMVLHPNWIDVKIEILAQLREDSDYNAKESTTTAIESLPQLLYPGLISCQYKDTAAICGASYPKDEQGNDIEDRDLHLVVLTHGIHGSWLDMLYLREQIDAHNAHHGKTVTLLTDTNHAGTEEGIQMAGQRVAHDILQFTGYCDTEEGKRTLTLAKTNTSKRLPLSHIFATAKNVDTEDDNASSGASTNTNSHKHDGNTIHNQKNNTKSRNGSIVFPRRFSKISFLGHSLGGLINIYALGYIQEKTAGQFFAQIQPVHFLTIATPLLGVGFEHPWVLGYALGQGVIGQTGKDLSLKDRSGNHAKGTGASEALLPLPECELDTSPEPLLVAMARPGSVSNTALKMFKDRTSYANIDNDMAVRFQTSTMMGIPTFDMDQFFSPEGPSTQPKRNLYSSVVSSTLAFMFPVVPSKQKLLEALEAPSPIVVVSHVDAVLAPTTSGKVDESVVDTSTTPTTVTSATSLGSHHSSTSSKSTNNSCSAGSSSTTKSKSRQELAELVAQGYHTDMDWIKIGVFIANEAHVQIIVRRKWYNLDGWKCVQDVVERHDFS</sequence>
<feature type="compositionally biased region" description="Low complexity" evidence="2">
    <location>
        <begin position="569"/>
        <end position="609"/>
    </location>
</feature>
<dbReference type="InterPro" id="IPR007751">
    <property type="entry name" value="DUF676_lipase-like"/>
</dbReference>
<dbReference type="PANTHER" id="PTHR12482:SF62">
    <property type="entry name" value="LIPASE ROG1-RELATED"/>
    <property type="match status" value="1"/>
</dbReference>
<feature type="region of interest" description="Disordered" evidence="2">
    <location>
        <begin position="298"/>
        <end position="333"/>
    </location>
</feature>